<reference key="1">
    <citation type="submission" date="2010-11" db="EMBL/GenBank/DDBJ databases">
        <title>The complete genome of Leadbetterella byssophila DSM 17132.</title>
        <authorList>
            <consortium name="US DOE Joint Genome Institute (JGI-PGF)"/>
            <person name="Lucas S."/>
            <person name="Copeland A."/>
            <person name="Lapidus A."/>
            <person name="Glavina del Rio T."/>
            <person name="Dalin E."/>
            <person name="Tice H."/>
            <person name="Bruce D."/>
            <person name="Goodwin L."/>
            <person name="Pitluck S."/>
            <person name="Kyrpides N."/>
            <person name="Mavromatis K."/>
            <person name="Ivanova N."/>
            <person name="Teshima H."/>
            <person name="Brettin T."/>
            <person name="Detter J.C."/>
            <person name="Han C."/>
            <person name="Tapia R."/>
            <person name="Land M."/>
            <person name="Hauser L."/>
            <person name="Markowitz V."/>
            <person name="Cheng J.-F."/>
            <person name="Hugenholtz P."/>
            <person name="Woyke T."/>
            <person name="Wu D."/>
            <person name="Tindall B."/>
            <person name="Pomrenke H.G."/>
            <person name="Brambilla E."/>
            <person name="Klenk H.-P."/>
            <person name="Eisen J.A."/>
        </authorList>
    </citation>
    <scope>NUCLEOTIDE SEQUENCE [LARGE SCALE GENOMIC DNA]</scope>
    <source>
        <strain>DSM 17132</strain>
    </source>
</reference>
<organism evidence="1 2">
    <name type="scientific">Leadbetterella byssophila (strain DSM 17132 / JCM 16389 / KACC 11308 / NBRC 106382 / 4M15)</name>
    <dbReference type="NCBI Taxonomy" id="649349"/>
    <lineage>
        <taxon>Bacteria</taxon>
        <taxon>Pseudomonadati</taxon>
        <taxon>Bacteroidota</taxon>
        <taxon>Cytophagia</taxon>
        <taxon>Cytophagales</taxon>
        <taxon>Leadbetterellaceae</taxon>
        <taxon>Leadbetterella</taxon>
    </lineage>
</organism>
<dbReference type="HOGENOM" id="CLU_1089441_0_0_10"/>
<keyword evidence="2" id="KW-1185">Reference proteome</keyword>
<reference evidence="1 2" key="2">
    <citation type="journal article" date="2011" name="Stand. Genomic Sci.">
        <title>Complete genome sequence of Leadbetterella byssophila type strain (4M15).</title>
        <authorList>
            <person name="Abt B."/>
            <person name="Teshima H."/>
            <person name="Lucas S."/>
            <person name="Lapidus A."/>
            <person name="Del Rio T.G."/>
            <person name="Nolan M."/>
            <person name="Tice H."/>
            <person name="Cheng J.F."/>
            <person name="Pitluck S."/>
            <person name="Liolios K."/>
            <person name="Pagani I."/>
            <person name="Ivanova N."/>
            <person name="Mavromatis K."/>
            <person name="Pati A."/>
            <person name="Tapia R."/>
            <person name="Han C."/>
            <person name="Goodwin L."/>
            <person name="Chen A."/>
            <person name="Palaniappan K."/>
            <person name="Land M."/>
            <person name="Hauser L."/>
            <person name="Chang Y.J."/>
            <person name="Jeffries C.D."/>
            <person name="Rohde M."/>
            <person name="Goker M."/>
            <person name="Tindall B.J."/>
            <person name="Detter J.C."/>
            <person name="Woyke T."/>
            <person name="Bristow J."/>
            <person name="Eisen J.A."/>
            <person name="Markowitz V."/>
            <person name="Hugenholtz P."/>
            <person name="Klenk H.P."/>
            <person name="Kyrpides N.C."/>
        </authorList>
    </citation>
    <scope>NUCLEOTIDE SEQUENCE [LARGE SCALE GENOMIC DNA]</scope>
    <source>
        <strain evidence="2">DSM 17132 / JCM 16389 / KACC 11308 / NBRC 106382 / 4M15</strain>
    </source>
</reference>
<dbReference type="RefSeq" id="WP_013408098.1">
    <property type="nucleotide sequence ID" value="NC_014655.1"/>
</dbReference>
<dbReference type="Proteomes" id="UP000007435">
    <property type="component" value="Chromosome"/>
</dbReference>
<dbReference type="STRING" id="649349.Lbys_1330"/>
<gene>
    <name evidence="1" type="ordered locus">Lbys_1330</name>
</gene>
<name>E4RVI5_LEAB4</name>
<dbReference type="AlphaFoldDB" id="E4RVI5"/>
<protein>
    <submittedName>
        <fullName evidence="1">Uncharacterized protein</fullName>
    </submittedName>
</protein>
<evidence type="ECO:0000313" key="1">
    <source>
        <dbReference type="EMBL" id="ADQ17049.1"/>
    </source>
</evidence>
<dbReference type="eggNOG" id="ENOG502ZCBH">
    <property type="taxonomic scope" value="Bacteria"/>
</dbReference>
<dbReference type="EMBL" id="CP002305">
    <property type="protein sequence ID" value="ADQ17049.1"/>
    <property type="molecule type" value="Genomic_DNA"/>
</dbReference>
<proteinExistence type="predicted"/>
<accession>E4RVI5</accession>
<sequence>MIKIQYQTSALQPAPFAYALEIDLKSTEKGLEYTLDLEYLDRDSLTEEEILEEGFTMDDDLHLKGELPVVWREEIKFLLKKTQKTNKEELEENEDLWLLHTEDGVFYPNNHNNWAETTEQLRQAIVEASGLEKPLEITLVENGEKTVYLGSFAKKTLVVDRKGEKKGLRWSDLNALLRDLFSGDLLYEEASTKEPKGKGIYLNVGDEYWFELGKSYINKVQKVKNWL</sequence>
<evidence type="ECO:0000313" key="2">
    <source>
        <dbReference type="Proteomes" id="UP000007435"/>
    </source>
</evidence>
<dbReference type="OrthoDB" id="934157at2"/>
<dbReference type="KEGG" id="lby:Lbys_1330"/>